<evidence type="ECO:0000313" key="2">
    <source>
        <dbReference type="Proteomes" id="UP001165960"/>
    </source>
</evidence>
<dbReference type="Proteomes" id="UP001165960">
    <property type="component" value="Unassembled WGS sequence"/>
</dbReference>
<sequence length="133" mass="14371">MSRDVNPVACVESGINEPHIGRQLITAKSNMKFTSILVLAVALVSSSPLFSNKAPQDNKSIPKESYNPRNEQSNGPLCGQGDDKCLRMFGLGKLLSGGRFGPKVLGKKVLNKATGAVNNLRTMITTRNLRMDV</sequence>
<name>A0ACC2T2R1_9FUNG</name>
<evidence type="ECO:0000313" key="1">
    <source>
        <dbReference type="EMBL" id="KAJ9068870.1"/>
    </source>
</evidence>
<comment type="caution">
    <text evidence="1">The sequence shown here is derived from an EMBL/GenBank/DDBJ whole genome shotgun (WGS) entry which is preliminary data.</text>
</comment>
<keyword evidence="2" id="KW-1185">Reference proteome</keyword>
<reference evidence="1" key="1">
    <citation type="submission" date="2022-04" db="EMBL/GenBank/DDBJ databases">
        <title>Genome of the entomopathogenic fungus Entomophthora muscae.</title>
        <authorList>
            <person name="Elya C."/>
            <person name="Lovett B.R."/>
            <person name="Lee E."/>
            <person name="Macias A.M."/>
            <person name="Hajek A.E."/>
            <person name="De Bivort B.L."/>
            <person name="Kasson M.T."/>
            <person name="De Fine Licht H.H."/>
            <person name="Stajich J.E."/>
        </authorList>
    </citation>
    <scope>NUCLEOTIDE SEQUENCE</scope>
    <source>
        <strain evidence="1">Berkeley</strain>
    </source>
</reference>
<gene>
    <name evidence="1" type="ORF">DSO57_1024307</name>
</gene>
<organism evidence="1 2">
    <name type="scientific">Entomophthora muscae</name>
    <dbReference type="NCBI Taxonomy" id="34485"/>
    <lineage>
        <taxon>Eukaryota</taxon>
        <taxon>Fungi</taxon>
        <taxon>Fungi incertae sedis</taxon>
        <taxon>Zoopagomycota</taxon>
        <taxon>Entomophthoromycotina</taxon>
        <taxon>Entomophthoromycetes</taxon>
        <taxon>Entomophthorales</taxon>
        <taxon>Entomophthoraceae</taxon>
        <taxon>Entomophthora</taxon>
    </lineage>
</organism>
<proteinExistence type="predicted"/>
<protein>
    <submittedName>
        <fullName evidence="1">Uncharacterized protein</fullName>
    </submittedName>
</protein>
<accession>A0ACC2T2R1</accession>
<dbReference type="EMBL" id="QTSX02003681">
    <property type="protein sequence ID" value="KAJ9068870.1"/>
    <property type="molecule type" value="Genomic_DNA"/>
</dbReference>